<dbReference type="RefSeq" id="WP_204719221.1">
    <property type="nucleotide sequence ID" value="NZ_JACSNR010000001.1"/>
</dbReference>
<evidence type="ECO:0000313" key="1">
    <source>
        <dbReference type="EMBL" id="MBM6922205.1"/>
    </source>
</evidence>
<protein>
    <submittedName>
        <fullName evidence="1">Uncharacterized protein</fullName>
    </submittedName>
</protein>
<dbReference type="Proteomes" id="UP000724149">
    <property type="component" value="Unassembled WGS sequence"/>
</dbReference>
<name>A0ABS2GL56_9FIRM</name>
<reference evidence="1 2" key="1">
    <citation type="journal article" date="2021" name="Sci. Rep.">
        <title>The distribution of antibiotic resistance genes in chicken gut microbiota commensals.</title>
        <authorList>
            <person name="Juricova H."/>
            <person name="Matiasovicova J."/>
            <person name="Kubasova T."/>
            <person name="Cejkova D."/>
            <person name="Rychlik I."/>
        </authorList>
    </citation>
    <scope>NUCLEOTIDE SEQUENCE [LARGE SCALE GENOMIC DNA]</scope>
    <source>
        <strain evidence="1 2">An564</strain>
    </source>
</reference>
<keyword evidence="2" id="KW-1185">Reference proteome</keyword>
<accession>A0ABS2GL56</accession>
<proteinExistence type="predicted"/>
<gene>
    <name evidence="1" type="ORF">H9X81_00660</name>
</gene>
<comment type="caution">
    <text evidence="1">The sequence shown here is derived from an EMBL/GenBank/DDBJ whole genome shotgun (WGS) entry which is preliminary data.</text>
</comment>
<sequence>MIIWLMMALTVGGLVFAGVIFWALREPAERVLCLPVRENTMEYALWQAELQVQLGLYGAVELTGIPRDPETARICCLFMRGRPWVRFAPEVCKSAAGVLY</sequence>
<evidence type="ECO:0000313" key="2">
    <source>
        <dbReference type="Proteomes" id="UP000724149"/>
    </source>
</evidence>
<dbReference type="EMBL" id="JACSNR010000001">
    <property type="protein sequence ID" value="MBM6922205.1"/>
    <property type="molecule type" value="Genomic_DNA"/>
</dbReference>
<organism evidence="1 2">
    <name type="scientific">Hydrogenoanaerobacterium saccharovorans</name>
    <dbReference type="NCBI Taxonomy" id="474960"/>
    <lineage>
        <taxon>Bacteria</taxon>
        <taxon>Bacillati</taxon>
        <taxon>Bacillota</taxon>
        <taxon>Clostridia</taxon>
        <taxon>Eubacteriales</taxon>
        <taxon>Oscillospiraceae</taxon>
        <taxon>Hydrogenoanaerobacterium</taxon>
    </lineage>
</organism>